<evidence type="ECO:0000313" key="5">
    <source>
        <dbReference type="Proteomes" id="UP001479933"/>
    </source>
</evidence>
<dbReference type="CDD" id="cd03214">
    <property type="entry name" value="ABC_Iron-Siderophores_B12_Hemin"/>
    <property type="match status" value="1"/>
</dbReference>
<protein>
    <submittedName>
        <fullName evidence="4">ATP-binding cassette domain-containing protein</fullName>
    </submittedName>
</protein>
<proteinExistence type="predicted"/>
<dbReference type="Gene3D" id="3.40.50.300">
    <property type="entry name" value="P-loop containing nucleotide triphosphate hydrolases"/>
    <property type="match status" value="1"/>
</dbReference>
<dbReference type="PROSITE" id="PS50893">
    <property type="entry name" value="ABC_TRANSPORTER_2"/>
    <property type="match status" value="1"/>
</dbReference>
<dbReference type="RefSeq" id="WP_239589200.1">
    <property type="nucleotide sequence ID" value="NZ_CP136137.1"/>
</dbReference>
<sequence length="293" mass="31650">MAFYGGIEGTADSDHPGGLMTCVTSSGLTWRVDNVHWNVGATEILRGVTASGEPGEITALLGPNGSGKTTLLSVLAGVRRPTSGTVTVIEPGGAQRDLHGIRTRERAKLLALVEQHAQTETVLTVRQVVELGRIPHRQRGVPFHLHSVIDEAMEIAEVSAISDRSWATLSGGERQRTQLARALAQQPSLLLLDEPTNHLDLHHQIDFLTRIRSLGLSTVAALHDLELAAAFCDRAVVLDRGEVVASGSVDKVITPDLLDRVYGVDGDVEPHPRVDRPHVRWTGLTTSTRKVLI</sequence>
<gene>
    <name evidence="4" type="ORF">RVF87_07020</name>
</gene>
<dbReference type="InterPro" id="IPR027417">
    <property type="entry name" value="P-loop_NTPase"/>
</dbReference>
<feature type="domain" description="ABC transporter" evidence="3">
    <location>
        <begin position="30"/>
        <end position="265"/>
    </location>
</feature>
<accession>A0ABZ2U592</accession>
<dbReference type="Proteomes" id="UP001479933">
    <property type="component" value="Chromosome"/>
</dbReference>
<dbReference type="SUPFAM" id="SSF52540">
    <property type="entry name" value="P-loop containing nucleoside triphosphate hydrolases"/>
    <property type="match status" value="1"/>
</dbReference>
<dbReference type="SMART" id="SM00382">
    <property type="entry name" value="AAA"/>
    <property type="match status" value="1"/>
</dbReference>
<dbReference type="Pfam" id="PF00005">
    <property type="entry name" value="ABC_tran"/>
    <property type="match status" value="1"/>
</dbReference>
<dbReference type="InterPro" id="IPR003439">
    <property type="entry name" value="ABC_transporter-like_ATP-bd"/>
</dbReference>
<keyword evidence="5" id="KW-1185">Reference proteome</keyword>
<dbReference type="InterPro" id="IPR003593">
    <property type="entry name" value="AAA+_ATPase"/>
</dbReference>
<evidence type="ECO:0000313" key="4">
    <source>
        <dbReference type="EMBL" id="WYY08800.1"/>
    </source>
</evidence>
<dbReference type="GO" id="GO:0005524">
    <property type="term" value="F:ATP binding"/>
    <property type="evidence" value="ECO:0007669"/>
    <property type="project" value="UniProtKB-KW"/>
</dbReference>
<evidence type="ECO:0000256" key="1">
    <source>
        <dbReference type="ARBA" id="ARBA00022741"/>
    </source>
</evidence>
<organism evidence="4 5">
    <name type="scientific">Gordonia hydrophobica</name>
    <dbReference type="NCBI Taxonomy" id="40516"/>
    <lineage>
        <taxon>Bacteria</taxon>
        <taxon>Bacillati</taxon>
        <taxon>Actinomycetota</taxon>
        <taxon>Actinomycetes</taxon>
        <taxon>Mycobacteriales</taxon>
        <taxon>Gordoniaceae</taxon>
        <taxon>Gordonia</taxon>
    </lineage>
</organism>
<dbReference type="PANTHER" id="PTHR42794:SF2">
    <property type="entry name" value="ABC TRANSPORTER ATP-BINDING PROTEIN"/>
    <property type="match status" value="1"/>
</dbReference>
<name>A0ABZ2U592_9ACTN</name>
<dbReference type="EMBL" id="CP136137">
    <property type="protein sequence ID" value="WYY08800.1"/>
    <property type="molecule type" value="Genomic_DNA"/>
</dbReference>
<dbReference type="PANTHER" id="PTHR42794">
    <property type="entry name" value="HEMIN IMPORT ATP-BINDING PROTEIN HMUV"/>
    <property type="match status" value="1"/>
</dbReference>
<evidence type="ECO:0000256" key="2">
    <source>
        <dbReference type="ARBA" id="ARBA00022840"/>
    </source>
</evidence>
<reference evidence="4 5" key="1">
    <citation type="journal article" date="2023" name="Virus Evol.">
        <title>Computational host range prediction-The good, the bad, and the ugly.</title>
        <authorList>
            <person name="Howell A.A."/>
            <person name="Versoza C.J."/>
            <person name="Pfeifer S.P."/>
        </authorList>
    </citation>
    <scope>NUCLEOTIDE SEQUENCE [LARGE SCALE GENOMIC DNA]</scope>
    <source>
        <strain evidence="4 5">1610/1b</strain>
    </source>
</reference>
<evidence type="ECO:0000259" key="3">
    <source>
        <dbReference type="PROSITE" id="PS50893"/>
    </source>
</evidence>
<keyword evidence="2 4" id="KW-0067">ATP-binding</keyword>
<keyword evidence="1" id="KW-0547">Nucleotide-binding</keyword>